<reference evidence="1 2" key="1">
    <citation type="submission" date="2020-06" db="EMBL/GenBank/DDBJ databases">
        <authorList>
            <person name="Kim S.-J."/>
            <person name="Park S.-J."/>
        </authorList>
    </citation>
    <scope>NUCLEOTIDE SEQUENCE [LARGE SCALE GENOMIC DNA]</scope>
    <source>
        <strain evidence="1 2">SW-151</strain>
    </source>
</reference>
<sequence>MNSAAETHGLKRLDDTRILPGDIILVTSSSKLSAMIRLATRSDISHAMVCVEDRSVIDATGEGVQARNLQRLFLEEACPVHVLRLREGLSPSQLDSLRNFVRSHIGTRYSKRQAAMSALSGAHQWDRKQFCSRLIAQAYEAAGIQLVRDPNFCSPGDIQSSQLLEAVSNATIPVSPSEAALWADRDDIPQKMRDAINVVLSGARRVDSTIETFDDLHRHLVAHPERDGEMCRLLEKSGYLSLWKIEQAKNPWQYDLAPMNAAPDAEIEDYCWSVVANESGGPNRYAVNRGAYTLFARQHDLQFFHVMADLYELLATLHHRRVDVAAQWLQSRGHLTGISSPALIPHSEGWFERLTVWNPAQAQMARAVIGAAGHIDVCTVCGDEPVNDYRLEKPARPAGGTDTLRLCEDCVRIRRKNGEPFVLLDAGQEPGSN</sequence>
<protein>
    <recommendedName>
        <fullName evidence="3">Permuted papain-like amidase enzyme, YaeF/YiiX, C92 family</fullName>
    </recommendedName>
</protein>
<dbReference type="Pfam" id="PF05708">
    <property type="entry name" value="Peptidase_C92"/>
    <property type="match status" value="1"/>
</dbReference>
<proteinExistence type="predicted"/>
<keyword evidence="2" id="KW-1185">Reference proteome</keyword>
<dbReference type="EMBL" id="JABWMH010000001">
    <property type="protein sequence ID" value="NVD27197.1"/>
    <property type="molecule type" value="Genomic_DNA"/>
</dbReference>
<evidence type="ECO:0000313" key="1">
    <source>
        <dbReference type="EMBL" id="NVD27197.1"/>
    </source>
</evidence>
<evidence type="ECO:0000313" key="2">
    <source>
        <dbReference type="Proteomes" id="UP000652427"/>
    </source>
</evidence>
<dbReference type="InterPro" id="IPR024453">
    <property type="entry name" value="Peptidase_C92"/>
</dbReference>
<dbReference type="Gene3D" id="3.90.1720.10">
    <property type="entry name" value="endopeptidase domain like (from Nostoc punctiforme)"/>
    <property type="match status" value="1"/>
</dbReference>
<comment type="caution">
    <text evidence="1">The sequence shown here is derived from an EMBL/GenBank/DDBJ whole genome shotgun (WGS) entry which is preliminary data.</text>
</comment>
<evidence type="ECO:0008006" key="3">
    <source>
        <dbReference type="Google" id="ProtNLM"/>
    </source>
</evidence>
<gene>
    <name evidence="1" type="ORF">HUO14_04640</name>
</gene>
<name>A0ABX2N0F5_9SPHN</name>
<dbReference type="InterPro" id="IPR038765">
    <property type="entry name" value="Papain-like_cys_pep_sf"/>
</dbReference>
<dbReference type="SUPFAM" id="SSF54001">
    <property type="entry name" value="Cysteine proteinases"/>
    <property type="match status" value="1"/>
</dbReference>
<dbReference type="RefSeq" id="WP_176278668.1">
    <property type="nucleotide sequence ID" value="NZ_JABWMH010000001.1"/>
</dbReference>
<accession>A0ABX2N0F5</accession>
<organism evidence="1 2">
    <name type="scientific">Parasphingorhabdus flavimaris</name>
    <dbReference type="NCBI Taxonomy" id="266812"/>
    <lineage>
        <taxon>Bacteria</taxon>
        <taxon>Pseudomonadati</taxon>
        <taxon>Pseudomonadota</taxon>
        <taxon>Alphaproteobacteria</taxon>
        <taxon>Sphingomonadales</taxon>
        <taxon>Sphingomonadaceae</taxon>
        <taxon>Parasphingorhabdus</taxon>
    </lineage>
</organism>
<dbReference type="Proteomes" id="UP000652427">
    <property type="component" value="Unassembled WGS sequence"/>
</dbReference>